<dbReference type="FunFam" id="3.30.70.270:FF:000001">
    <property type="entry name" value="Diguanylate cyclase domain protein"/>
    <property type="match status" value="1"/>
</dbReference>
<dbReference type="GO" id="GO:0020037">
    <property type="term" value="F:heme binding"/>
    <property type="evidence" value="ECO:0007669"/>
    <property type="project" value="InterPro"/>
</dbReference>
<feature type="domain" description="GGDEF" evidence="6">
    <location>
        <begin position="325"/>
        <end position="456"/>
    </location>
</feature>
<dbReference type="Gene3D" id="3.30.70.270">
    <property type="match status" value="1"/>
</dbReference>
<dbReference type="CDD" id="cd01949">
    <property type="entry name" value="GGDEF"/>
    <property type="match status" value="1"/>
</dbReference>
<dbReference type="EC" id="2.7.7.65" evidence="1"/>
<comment type="caution">
    <text evidence="7">The sequence shown here is derived from an EMBL/GenBank/DDBJ whole genome shotgun (WGS) entry which is preliminary data.</text>
</comment>
<dbReference type="Pfam" id="PF21118">
    <property type="entry name" value="DosC_2nd"/>
    <property type="match status" value="1"/>
</dbReference>
<dbReference type="InterPro" id="IPR048442">
    <property type="entry name" value="DosC_2nd"/>
</dbReference>
<proteinExistence type="predicted"/>
<keyword evidence="8" id="KW-1185">Reference proteome</keyword>
<evidence type="ECO:0000256" key="5">
    <source>
        <dbReference type="SAM" id="MobiDB-lite"/>
    </source>
</evidence>
<evidence type="ECO:0000259" key="6">
    <source>
        <dbReference type="PROSITE" id="PS50887"/>
    </source>
</evidence>
<dbReference type="SUPFAM" id="SSF55073">
    <property type="entry name" value="Nucleotide cyclase"/>
    <property type="match status" value="1"/>
</dbReference>
<dbReference type="AlphaFoldDB" id="A0A840ASA4"/>
<comment type="catalytic activity">
    <reaction evidence="4">
        <text>2 GTP = 3',3'-c-di-GMP + 2 diphosphate</text>
        <dbReference type="Rhea" id="RHEA:24898"/>
        <dbReference type="ChEBI" id="CHEBI:33019"/>
        <dbReference type="ChEBI" id="CHEBI:37565"/>
        <dbReference type="ChEBI" id="CHEBI:58805"/>
        <dbReference type="EC" id="2.7.7.65"/>
    </reaction>
</comment>
<dbReference type="GO" id="GO:0005886">
    <property type="term" value="C:plasma membrane"/>
    <property type="evidence" value="ECO:0007669"/>
    <property type="project" value="TreeGrafter"/>
</dbReference>
<dbReference type="InterPro" id="IPR043128">
    <property type="entry name" value="Rev_trsase/Diguanyl_cyclase"/>
</dbReference>
<dbReference type="RefSeq" id="WP_183400904.1">
    <property type="nucleotide sequence ID" value="NZ_JACIDS010000005.1"/>
</dbReference>
<sequence length="456" mass="51009">MRAHGMMNPAEGMAWREGDRAQQRATRDALSELVERNAEHLADAFYAALLDDQEARSFLSHEIVQTRLKTSLAAWLRDLFSDAAPADREAYGQKQRKIGAIHARSKIPFRLVLMGAAVLRTRLVDLIRTSPGTFEERFTRLATAVEQIEQSLALMSDSQAAATETRARQDEAYRLFSLDQDVNLERESQRASLMQWAQATLFQLLDDVDVPALQPLAGSPFGFWIRHRAGIMFEHAPELQSITEAMERIDGRILPRIAGGDPAVRTGLFKELKTAVDEIAFLLGEMFQRLVAMENGRDPLTRVLNRRFLSSILSREIGYANTHDTTLSLLILDIDHFKRLNDTYGHQAGDQILRQVAEVLMDSVRPSDFLFRYGGEEFLIVLVEVDCAGAAAIAERIRATIDAREFKAGESKPHITVSAGVAQHAGHPDPEFLIERADDALYHAKDAGRNRVHSAA</sequence>
<dbReference type="Pfam" id="PF11563">
    <property type="entry name" value="Protoglobin"/>
    <property type="match status" value="1"/>
</dbReference>
<dbReference type="InterPro" id="IPR012292">
    <property type="entry name" value="Globin/Proto"/>
</dbReference>
<feature type="region of interest" description="Disordered" evidence="5">
    <location>
        <begin position="1"/>
        <end position="21"/>
    </location>
</feature>
<dbReference type="GO" id="GO:0052621">
    <property type="term" value="F:diguanylate cyclase activity"/>
    <property type="evidence" value="ECO:0007669"/>
    <property type="project" value="UniProtKB-EC"/>
</dbReference>
<evidence type="ECO:0000256" key="3">
    <source>
        <dbReference type="ARBA" id="ARBA00029839"/>
    </source>
</evidence>
<dbReference type="InterPro" id="IPR050469">
    <property type="entry name" value="Diguanylate_Cyclase"/>
</dbReference>
<dbReference type="InterPro" id="IPR029787">
    <property type="entry name" value="Nucleotide_cyclase"/>
</dbReference>
<organism evidence="7 8">
    <name type="scientific">Kaistia hirudinis</name>
    <dbReference type="NCBI Taxonomy" id="1293440"/>
    <lineage>
        <taxon>Bacteria</taxon>
        <taxon>Pseudomonadati</taxon>
        <taxon>Pseudomonadota</taxon>
        <taxon>Alphaproteobacteria</taxon>
        <taxon>Hyphomicrobiales</taxon>
        <taxon>Kaistiaceae</taxon>
        <taxon>Kaistia</taxon>
    </lineage>
</organism>
<keyword evidence="7" id="KW-0548">Nucleotidyltransferase</keyword>
<dbReference type="SUPFAM" id="SSF46458">
    <property type="entry name" value="Globin-like"/>
    <property type="match status" value="1"/>
</dbReference>
<evidence type="ECO:0000256" key="2">
    <source>
        <dbReference type="ARBA" id="ARBA00015125"/>
    </source>
</evidence>
<dbReference type="PROSITE" id="PS50887">
    <property type="entry name" value="GGDEF"/>
    <property type="match status" value="1"/>
</dbReference>
<dbReference type="Gene3D" id="1.10.490.10">
    <property type="entry name" value="Globins"/>
    <property type="match status" value="1"/>
</dbReference>
<gene>
    <name evidence="7" type="ORF">GGR25_004334</name>
</gene>
<dbReference type="EMBL" id="JACIDS010000005">
    <property type="protein sequence ID" value="MBB3933270.1"/>
    <property type="molecule type" value="Genomic_DNA"/>
</dbReference>
<dbReference type="InterPro" id="IPR009050">
    <property type="entry name" value="Globin-like_sf"/>
</dbReference>
<dbReference type="PANTHER" id="PTHR45138">
    <property type="entry name" value="REGULATORY COMPONENTS OF SENSORY TRANSDUCTION SYSTEM"/>
    <property type="match status" value="1"/>
</dbReference>
<evidence type="ECO:0000313" key="8">
    <source>
        <dbReference type="Proteomes" id="UP000553963"/>
    </source>
</evidence>
<dbReference type="InterPro" id="IPR044398">
    <property type="entry name" value="Globin-sensor_dom"/>
</dbReference>
<dbReference type="NCBIfam" id="TIGR00254">
    <property type="entry name" value="GGDEF"/>
    <property type="match status" value="1"/>
</dbReference>
<dbReference type="SMART" id="SM00267">
    <property type="entry name" value="GGDEF"/>
    <property type="match status" value="1"/>
</dbReference>
<evidence type="ECO:0000256" key="4">
    <source>
        <dbReference type="ARBA" id="ARBA00034247"/>
    </source>
</evidence>
<reference evidence="7 8" key="1">
    <citation type="submission" date="2020-08" db="EMBL/GenBank/DDBJ databases">
        <title>Genomic Encyclopedia of Type Strains, Phase IV (KMG-IV): sequencing the most valuable type-strain genomes for metagenomic binning, comparative biology and taxonomic classification.</title>
        <authorList>
            <person name="Goeker M."/>
        </authorList>
    </citation>
    <scope>NUCLEOTIDE SEQUENCE [LARGE SCALE GENOMIC DNA]</scope>
    <source>
        <strain evidence="7 8">DSM 25966</strain>
    </source>
</reference>
<keyword evidence="7" id="KW-0808">Transferase</keyword>
<dbReference type="PANTHER" id="PTHR45138:SF9">
    <property type="entry name" value="DIGUANYLATE CYCLASE DGCM-RELATED"/>
    <property type="match status" value="1"/>
</dbReference>
<protein>
    <recommendedName>
        <fullName evidence="2">Diguanylate cyclase DosC</fullName>
        <ecNumber evidence="1">2.7.7.65</ecNumber>
    </recommendedName>
    <alternativeName>
        <fullName evidence="3">Direct oxygen-sensing cyclase</fullName>
    </alternativeName>
</protein>
<dbReference type="Proteomes" id="UP000553963">
    <property type="component" value="Unassembled WGS sequence"/>
</dbReference>
<dbReference type="GO" id="GO:0043709">
    <property type="term" value="P:cell adhesion involved in single-species biofilm formation"/>
    <property type="evidence" value="ECO:0007669"/>
    <property type="project" value="TreeGrafter"/>
</dbReference>
<evidence type="ECO:0000256" key="1">
    <source>
        <dbReference type="ARBA" id="ARBA00012528"/>
    </source>
</evidence>
<name>A0A840ASA4_9HYPH</name>
<dbReference type="Pfam" id="PF00990">
    <property type="entry name" value="GGDEF"/>
    <property type="match status" value="1"/>
</dbReference>
<dbReference type="InterPro" id="IPR000160">
    <property type="entry name" value="GGDEF_dom"/>
</dbReference>
<dbReference type="GO" id="GO:1902201">
    <property type="term" value="P:negative regulation of bacterial-type flagellum-dependent cell motility"/>
    <property type="evidence" value="ECO:0007669"/>
    <property type="project" value="TreeGrafter"/>
</dbReference>
<accession>A0A840ASA4</accession>
<evidence type="ECO:0000313" key="7">
    <source>
        <dbReference type="EMBL" id="MBB3933270.1"/>
    </source>
</evidence>
<dbReference type="GO" id="GO:0019825">
    <property type="term" value="F:oxygen binding"/>
    <property type="evidence" value="ECO:0007669"/>
    <property type="project" value="InterPro"/>
</dbReference>